<evidence type="ECO:0000256" key="7">
    <source>
        <dbReference type="ARBA" id="ARBA00022958"/>
    </source>
</evidence>
<proteinExistence type="predicted"/>
<keyword evidence="8 12" id="KW-1133">Transmembrane helix</keyword>
<evidence type="ECO:0000256" key="11">
    <source>
        <dbReference type="ARBA" id="ARBA00023303"/>
    </source>
</evidence>
<feature type="transmembrane region" description="Helical" evidence="12">
    <location>
        <begin position="164"/>
        <end position="185"/>
    </location>
</feature>
<dbReference type="Gene3D" id="1.10.287.70">
    <property type="match status" value="1"/>
</dbReference>
<keyword evidence="9" id="KW-0406">Ion transport</keyword>
<feature type="transmembrane region" description="Helical" evidence="12">
    <location>
        <begin position="38"/>
        <end position="57"/>
    </location>
</feature>
<evidence type="ECO:0000259" key="13">
    <source>
        <dbReference type="Pfam" id="PF00520"/>
    </source>
</evidence>
<dbReference type="SUPFAM" id="SSF81324">
    <property type="entry name" value="Voltage-gated potassium channels"/>
    <property type="match status" value="1"/>
</dbReference>
<dbReference type="PANTHER" id="PTHR11537:SF254">
    <property type="entry name" value="POTASSIUM VOLTAGE-GATED CHANNEL PROTEIN SHAB"/>
    <property type="match status" value="1"/>
</dbReference>
<keyword evidence="15" id="KW-1185">Reference proteome</keyword>
<dbReference type="InterPro" id="IPR005821">
    <property type="entry name" value="Ion_trans_dom"/>
</dbReference>
<keyword evidence="7" id="KW-0630">Potassium</keyword>
<gene>
    <name evidence="14" type="ORF">ACFO3G_04905</name>
</gene>
<organism evidence="14 15">
    <name type="scientific">Falsiporphyromonas endometrii</name>
    <dbReference type="NCBI Taxonomy" id="1387297"/>
    <lineage>
        <taxon>Bacteria</taxon>
        <taxon>Pseudomonadati</taxon>
        <taxon>Bacteroidota</taxon>
        <taxon>Bacteroidia</taxon>
        <taxon>Bacteroidales</taxon>
        <taxon>Porphyromonadaceae</taxon>
        <taxon>Falsiporphyromonas</taxon>
    </lineage>
</organism>
<feature type="transmembrane region" description="Helical" evidence="12">
    <location>
        <begin position="99"/>
        <end position="118"/>
    </location>
</feature>
<dbReference type="Proteomes" id="UP001596020">
    <property type="component" value="Unassembled WGS sequence"/>
</dbReference>
<keyword evidence="5" id="KW-0631">Potassium channel</keyword>
<name>A0ABV9K6X3_9PORP</name>
<dbReference type="PANTHER" id="PTHR11537">
    <property type="entry name" value="VOLTAGE-GATED POTASSIUM CHANNEL"/>
    <property type="match status" value="1"/>
</dbReference>
<evidence type="ECO:0000256" key="1">
    <source>
        <dbReference type="ARBA" id="ARBA00004141"/>
    </source>
</evidence>
<accession>A0ABV9K6X3</accession>
<dbReference type="RefSeq" id="WP_380078519.1">
    <property type="nucleotide sequence ID" value="NZ_JBHSGO010000155.1"/>
</dbReference>
<evidence type="ECO:0000256" key="8">
    <source>
        <dbReference type="ARBA" id="ARBA00022989"/>
    </source>
</evidence>
<comment type="subcellular location">
    <subcellularLocation>
        <location evidence="1">Membrane</location>
        <topology evidence="1">Multi-pass membrane protein</topology>
    </subcellularLocation>
</comment>
<evidence type="ECO:0000256" key="4">
    <source>
        <dbReference type="ARBA" id="ARBA00022692"/>
    </source>
</evidence>
<comment type="caution">
    <text evidence="14">The sequence shown here is derived from an EMBL/GenBank/DDBJ whole genome shotgun (WGS) entry which is preliminary data.</text>
</comment>
<keyword evidence="3" id="KW-0633">Potassium transport</keyword>
<dbReference type="Pfam" id="PF00520">
    <property type="entry name" value="Ion_trans"/>
    <property type="match status" value="1"/>
</dbReference>
<evidence type="ECO:0000256" key="5">
    <source>
        <dbReference type="ARBA" id="ARBA00022826"/>
    </source>
</evidence>
<feature type="transmembrane region" description="Helical" evidence="12">
    <location>
        <begin position="224"/>
        <end position="246"/>
    </location>
</feature>
<feature type="domain" description="Ion transport" evidence="13">
    <location>
        <begin position="37"/>
        <end position="255"/>
    </location>
</feature>
<evidence type="ECO:0000256" key="9">
    <source>
        <dbReference type="ARBA" id="ARBA00023065"/>
    </source>
</evidence>
<evidence type="ECO:0000256" key="2">
    <source>
        <dbReference type="ARBA" id="ARBA00022448"/>
    </source>
</evidence>
<keyword evidence="6" id="KW-0851">Voltage-gated channel</keyword>
<evidence type="ECO:0000256" key="10">
    <source>
        <dbReference type="ARBA" id="ARBA00023136"/>
    </source>
</evidence>
<reference evidence="15" key="1">
    <citation type="journal article" date="2019" name="Int. J. Syst. Evol. Microbiol.">
        <title>The Global Catalogue of Microorganisms (GCM) 10K type strain sequencing project: providing services to taxonomists for standard genome sequencing and annotation.</title>
        <authorList>
            <consortium name="The Broad Institute Genomics Platform"/>
            <consortium name="The Broad Institute Genome Sequencing Center for Infectious Disease"/>
            <person name="Wu L."/>
            <person name="Ma J."/>
        </authorList>
    </citation>
    <scope>NUCLEOTIDE SEQUENCE [LARGE SCALE GENOMIC DNA]</scope>
    <source>
        <strain evidence="15">CGMCC 4.7357</strain>
    </source>
</reference>
<keyword evidence="10 12" id="KW-0472">Membrane</keyword>
<dbReference type="InterPro" id="IPR027359">
    <property type="entry name" value="Volt_channel_dom_sf"/>
</dbReference>
<dbReference type="InterPro" id="IPR028325">
    <property type="entry name" value="VG_K_chnl"/>
</dbReference>
<evidence type="ECO:0000256" key="12">
    <source>
        <dbReference type="SAM" id="Phobius"/>
    </source>
</evidence>
<keyword evidence="2" id="KW-0813">Transport</keyword>
<evidence type="ECO:0000256" key="3">
    <source>
        <dbReference type="ARBA" id="ARBA00022538"/>
    </source>
</evidence>
<evidence type="ECO:0000313" key="14">
    <source>
        <dbReference type="EMBL" id="MFC4665940.1"/>
    </source>
</evidence>
<dbReference type="PRINTS" id="PR00169">
    <property type="entry name" value="KCHANNEL"/>
</dbReference>
<sequence>MHQLKKENTCKSINYGPWYSRRYVRHIIFGWDTMGGKLYDIVLLLCIISSIIAVAVDSIKNLSTKTHEILYWIEWAFTILFTIEYIVRIWCLEKKRSYILSFYGIVDLISFLPTYLSIFTGSTHFLFAFRFIRMFRVFRIFGLSNLRTEGSYLWKSILTSLPKIGVFMMTVLMIVTILGSIMYIIEGEINPTFSSIPKAIYWATITLTTVGYGDITPITALGQMISTFVMLLGYSIIAVPTGIISGEIAKAKSRSKKDNAVSQSHRFCTNCGNPIHSEDSFCGKCGKAV</sequence>
<dbReference type="Gene3D" id="1.20.120.350">
    <property type="entry name" value="Voltage-gated potassium channels. Chain C"/>
    <property type="match status" value="1"/>
</dbReference>
<feature type="transmembrane region" description="Helical" evidence="12">
    <location>
        <begin position="69"/>
        <end position="87"/>
    </location>
</feature>
<protein>
    <submittedName>
        <fullName evidence="14">Ion transporter</fullName>
    </submittedName>
</protein>
<evidence type="ECO:0000256" key="6">
    <source>
        <dbReference type="ARBA" id="ARBA00022882"/>
    </source>
</evidence>
<dbReference type="EMBL" id="JBHSGO010000155">
    <property type="protein sequence ID" value="MFC4665940.1"/>
    <property type="molecule type" value="Genomic_DNA"/>
</dbReference>
<keyword evidence="11" id="KW-0407">Ion channel</keyword>
<keyword evidence="4 12" id="KW-0812">Transmembrane</keyword>
<evidence type="ECO:0000313" key="15">
    <source>
        <dbReference type="Proteomes" id="UP001596020"/>
    </source>
</evidence>